<dbReference type="InterPro" id="IPR000719">
    <property type="entry name" value="Prot_kinase_dom"/>
</dbReference>
<keyword evidence="6" id="KW-0547">Nucleotide-binding</keyword>
<comment type="similarity">
    <text evidence="2">Belongs to the protein kinase superfamily. CAMK Ser/Thr protein kinase family. SNF1 subfamily.</text>
</comment>
<keyword evidence="5" id="KW-0808">Transferase</keyword>
<dbReference type="Pfam" id="PF08587">
    <property type="entry name" value="UBA_2"/>
    <property type="match status" value="1"/>
</dbReference>
<evidence type="ECO:0000256" key="10">
    <source>
        <dbReference type="ARBA" id="ARBA00023277"/>
    </source>
</evidence>
<dbReference type="Pfam" id="PF16579">
    <property type="entry name" value="AdenylateSensor"/>
    <property type="match status" value="1"/>
</dbReference>
<dbReference type="GO" id="GO:0035556">
    <property type="term" value="P:intracellular signal transduction"/>
    <property type="evidence" value="ECO:0007669"/>
    <property type="project" value="TreeGrafter"/>
</dbReference>
<dbReference type="FunFam" id="3.30.200.20:FF:000042">
    <property type="entry name" value="Aurora kinase A"/>
    <property type="match status" value="1"/>
</dbReference>
<keyword evidence="15" id="KW-1185">Reference proteome</keyword>
<name>A0AAD2JZS4_9AGAR</name>
<evidence type="ECO:0000256" key="9">
    <source>
        <dbReference type="ARBA" id="ARBA00023242"/>
    </source>
</evidence>
<keyword evidence="10" id="KW-0119">Carbohydrate metabolism</keyword>
<dbReference type="GO" id="GO:0005524">
    <property type="term" value="F:ATP binding"/>
    <property type="evidence" value="ECO:0007669"/>
    <property type="project" value="UniProtKB-KW"/>
</dbReference>
<evidence type="ECO:0000256" key="5">
    <source>
        <dbReference type="ARBA" id="ARBA00022679"/>
    </source>
</evidence>
<evidence type="ECO:0000256" key="8">
    <source>
        <dbReference type="ARBA" id="ARBA00022840"/>
    </source>
</evidence>
<dbReference type="GO" id="GO:0005634">
    <property type="term" value="C:nucleus"/>
    <property type="evidence" value="ECO:0007669"/>
    <property type="project" value="UniProtKB-SubCell"/>
</dbReference>
<evidence type="ECO:0000256" key="6">
    <source>
        <dbReference type="ARBA" id="ARBA00022741"/>
    </source>
</evidence>
<proteinExistence type="inferred from homology"/>
<dbReference type="FunFam" id="1.10.510.10:FF:000571">
    <property type="entry name" value="Maternal embryonic leucine zipper kinase"/>
    <property type="match status" value="1"/>
</dbReference>
<keyword evidence="8" id="KW-0067">ATP-binding</keyword>
<keyword evidence="9" id="KW-0539">Nucleus</keyword>
<evidence type="ECO:0000256" key="1">
    <source>
        <dbReference type="ARBA" id="ARBA00004123"/>
    </source>
</evidence>
<dbReference type="Gene3D" id="3.30.310.80">
    <property type="entry name" value="Kinase associated domain 1, KA1"/>
    <property type="match status" value="1"/>
</dbReference>
<dbReference type="Pfam" id="PF00069">
    <property type="entry name" value="Pkinase"/>
    <property type="match status" value="1"/>
</dbReference>
<keyword evidence="4" id="KW-0723">Serine/threonine-protein kinase</keyword>
<sequence>MASPVDTSPGPPVVVKHDPEELGMYIIVSDIAAGTFGTVKKAIHKVTGHRVALKFLSKAAVANNGMKTRVRREFEYTRMLRHPHIIKLYEIITTPEEIVFVLEYAEGELFVYIRDHGPLDEDLARRFFQQIIAGVEYTHRQKIIHRDLKPENILLDEYSNVKIGDFGLSKEAKDGEFLTTSCGSPNYAAPEVIRGDRYSGPDADVWSSGVILYVLLCNQLPFEDENITELFEKIKTLKYDLPTHLNPLAQNLIRSMLVLDPFQRITIPEIMKHPWFTVDLPRYLTPLPPIPGAVVGTLSSLVAPPVVPLDRDLEYVEGLGRIDDEVVDELVELLEGVDKEEVLHSLRRDDGSRGNQVKVAYMLLQDKRRVGKDLAIVSELEREAELASMDPRNAISPNAVSPNGGDADENPFEAEFEEDIDDVDDEFIDLAEDEVDMPSRFSILGSSLPAPESMNTGRRRHKKRSKWQFGIRSSSPPLKVLKEIYAQLKAMDMEWKYRHDLSDIFCIEARARVRDFVILMNINLYDTKQHLGLEYYRLDFVHKKSYRASTLPGAGKYDAAPREGSESESITRSYARSVFTDGLNDKKTILSPFIFMELAAELILNLAASNAND</sequence>
<comment type="catalytic activity">
    <reaction evidence="12">
        <text>L-seryl-[protein] + ATP = O-phospho-L-seryl-[protein] + ADP + H(+)</text>
        <dbReference type="Rhea" id="RHEA:17989"/>
        <dbReference type="Rhea" id="RHEA-COMP:9863"/>
        <dbReference type="Rhea" id="RHEA-COMP:11604"/>
        <dbReference type="ChEBI" id="CHEBI:15378"/>
        <dbReference type="ChEBI" id="CHEBI:29999"/>
        <dbReference type="ChEBI" id="CHEBI:30616"/>
        <dbReference type="ChEBI" id="CHEBI:83421"/>
        <dbReference type="ChEBI" id="CHEBI:456216"/>
        <dbReference type="EC" id="2.7.11.1"/>
    </reaction>
</comment>
<dbReference type="InterPro" id="IPR011009">
    <property type="entry name" value="Kinase-like_dom_sf"/>
</dbReference>
<evidence type="ECO:0000313" key="14">
    <source>
        <dbReference type="EMBL" id="CAK5271090.1"/>
    </source>
</evidence>
<comment type="catalytic activity">
    <reaction evidence="11">
        <text>L-threonyl-[protein] + ATP = O-phospho-L-threonyl-[protein] + ADP + H(+)</text>
        <dbReference type="Rhea" id="RHEA:46608"/>
        <dbReference type="Rhea" id="RHEA-COMP:11060"/>
        <dbReference type="Rhea" id="RHEA-COMP:11605"/>
        <dbReference type="ChEBI" id="CHEBI:15378"/>
        <dbReference type="ChEBI" id="CHEBI:30013"/>
        <dbReference type="ChEBI" id="CHEBI:30616"/>
        <dbReference type="ChEBI" id="CHEBI:61977"/>
        <dbReference type="ChEBI" id="CHEBI:456216"/>
        <dbReference type="EC" id="2.7.11.1"/>
    </reaction>
</comment>
<dbReference type="EC" id="2.7.11.1" evidence="3"/>
<evidence type="ECO:0000256" key="12">
    <source>
        <dbReference type="ARBA" id="ARBA00048679"/>
    </source>
</evidence>
<dbReference type="InterPro" id="IPR013896">
    <property type="entry name" value="SNF1_UBA"/>
</dbReference>
<dbReference type="Proteomes" id="UP001295794">
    <property type="component" value="Unassembled WGS sequence"/>
</dbReference>
<comment type="subcellular location">
    <subcellularLocation>
        <location evidence="1">Nucleus</location>
    </subcellularLocation>
</comment>
<dbReference type="SUPFAM" id="SSF56112">
    <property type="entry name" value="Protein kinase-like (PK-like)"/>
    <property type="match status" value="1"/>
</dbReference>
<dbReference type="SMART" id="SM00220">
    <property type="entry name" value="S_TKc"/>
    <property type="match status" value="1"/>
</dbReference>
<dbReference type="InterPro" id="IPR008271">
    <property type="entry name" value="Ser/Thr_kinase_AS"/>
</dbReference>
<dbReference type="AlphaFoldDB" id="A0AAD2JZS4"/>
<feature type="domain" description="Protein kinase" evidence="13">
    <location>
        <begin position="25"/>
        <end position="276"/>
    </location>
</feature>
<reference evidence="14" key="1">
    <citation type="submission" date="2023-11" db="EMBL/GenBank/DDBJ databases">
        <authorList>
            <person name="De Vega J J."/>
            <person name="De Vega J J."/>
        </authorList>
    </citation>
    <scope>NUCLEOTIDE SEQUENCE</scope>
</reference>
<evidence type="ECO:0000256" key="11">
    <source>
        <dbReference type="ARBA" id="ARBA00047899"/>
    </source>
</evidence>
<evidence type="ECO:0000313" key="15">
    <source>
        <dbReference type="Proteomes" id="UP001295794"/>
    </source>
</evidence>
<dbReference type="PROSITE" id="PS50011">
    <property type="entry name" value="PROTEIN_KINASE_DOM"/>
    <property type="match status" value="1"/>
</dbReference>
<dbReference type="PANTHER" id="PTHR24346:SF110">
    <property type="entry name" value="NON-SPECIFIC SERINE_THREONINE PROTEIN KINASE"/>
    <property type="match status" value="1"/>
</dbReference>
<evidence type="ECO:0000256" key="2">
    <source>
        <dbReference type="ARBA" id="ARBA00006234"/>
    </source>
</evidence>
<keyword evidence="7" id="KW-0418">Kinase</keyword>
<protein>
    <recommendedName>
        <fullName evidence="3">non-specific serine/threonine protein kinase</fullName>
        <ecNumber evidence="3">2.7.11.1</ecNumber>
    </recommendedName>
</protein>
<gene>
    <name evidence="14" type="ORF">MYCIT1_LOCUS15978</name>
</gene>
<dbReference type="GO" id="GO:0005737">
    <property type="term" value="C:cytoplasm"/>
    <property type="evidence" value="ECO:0007669"/>
    <property type="project" value="TreeGrafter"/>
</dbReference>
<organism evidence="14 15">
    <name type="scientific">Mycena citricolor</name>
    <dbReference type="NCBI Taxonomy" id="2018698"/>
    <lineage>
        <taxon>Eukaryota</taxon>
        <taxon>Fungi</taxon>
        <taxon>Dikarya</taxon>
        <taxon>Basidiomycota</taxon>
        <taxon>Agaricomycotina</taxon>
        <taxon>Agaricomycetes</taxon>
        <taxon>Agaricomycetidae</taxon>
        <taxon>Agaricales</taxon>
        <taxon>Marasmiineae</taxon>
        <taxon>Mycenaceae</taxon>
        <taxon>Mycena</taxon>
    </lineage>
</organism>
<dbReference type="Gene3D" id="1.10.510.10">
    <property type="entry name" value="Transferase(Phosphotransferase) domain 1"/>
    <property type="match status" value="1"/>
</dbReference>
<dbReference type="SUPFAM" id="SSF103243">
    <property type="entry name" value="KA1-like"/>
    <property type="match status" value="1"/>
</dbReference>
<evidence type="ECO:0000256" key="3">
    <source>
        <dbReference type="ARBA" id="ARBA00012513"/>
    </source>
</evidence>
<dbReference type="InterPro" id="IPR028375">
    <property type="entry name" value="KA1/Ssp2_C"/>
</dbReference>
<evidence type="ECO:0000256" key="4">
    <source>
        <dbReference type="ARBA" id="ARBA00022527"/>
    </source>
</evidence>
<dbReference type="EMBL" id="CAVNYO010000169">
    <property type="protein sequence ID" value="CAK5271090.1"/>
    <property type="molecule type" value="Genomic_DNA"/>
</dbReference>
<evidence type="ECO:0000259" key="13">
    <source>
        <dbReference type="PROSITE" id="PS50011"/>
    </source>
</evidence>
<dbReference type="InterPro" id="IPR032270">
    <property type="entry name" value="AMPK_C"/>
</dbReference>
<evidence type="ECO:0000256" key="7">
    <source>
        <dbReference type="ARBA" id="ARBA00022777"/>
    </source>
</evidence>
<dbReference type="PROSITE" id="PS00108">
    <property type="entry name" value="PROTEIN_KINASE_ST"/>
    <property type="match status" value="1"/>
</dbReference>
<comment type="caution">
    <text evidence="14">The sequence shown here is derived from an EMBL/GenBank/DDBJ whole genome shotgun (WGS) entry which is preliminary data.</text>
</comment>
<accession>A0AAD2JZS4</accession>
<dbReference type="PANTHER" id="PTHR24346">
    <property type="entry name" value="MAP/MICROTUBULE AFFINITY-REGULATING KINASE"/>
    <property type="match status" value="1"/>
</dbReference>
<dbReference type="GO" id="GO:0004674">
    <property type="term" value="F:protein serine/threonine kinase activity"/>
    <property type="evidence" value="ECO:0007669"/>
    <property type="project" value="UniProtKB-KW"/>
</dbReference>